<evidence type="ECO:0000256" key="3">
    <source>
        <dbReference type="ARBA" id="ARBA00022737"/>
    </source>
</evidence>
<dbReference type="SMART" id="SM00487">
    <property type="entry name" value="DEXDc"/>
    <property type="match status" value="1"/>
</dbReference>
<dbReference type="CDD" id="cd17999">
    <property type="entry name" value="DEXHc_Mot1"/>
    <property type="match status" value="1"/>
</dbReference>
<feature type="compositionally biased region" description="Low complexity" evidence="12">
    <location>
        <begin position="302"/>
        <end position="312"/>
    </location>
</feature>
<evidence type="ECO:0000259" key="13">
    <source>
        <dbReference type="PROSITE" id="PS51192"/>
    </source>
</evidence>
<dbReference type="InterPro" id="IPR022707">
    <property type="entry name" value="Mot1_central_dom"/>
</dbReference>
<keyword evidence="7" id="KW-0067">ATP-binding</keyword>
<feature type="region of interest" description="Disordered" evidence="12">
    <location>
        <begin position="1969"/>
        <end position="1989"/>
    </location>
</feature>
<keyword evidence="9" id="KW-0539">Nucleus</keyword>
<evidence type="ECO:0000256" key="2">
    <source>
        <dbReference type="ARBA" id="ARBA00007025"/>
    </source>
</evidence>
<keyword evidence="4" id="KW-0547">Nucleotide-binding</keyword>
<dbReference type="FunFam" id="3.40.50.10810:FF:000009">
    <property type="entry name" value="B-TFIID TATA-box-binding protein-associated factor 1"/>
    <property type="match status" value="1"/>
</dbReference>
<dbReference type="InterPro" id="IPR049730">
    <property type="entry name" value="SNF2/RAD54-like_C"/>
</dbReference>
<dbReference type="PROSITE" id="PS51192">
    <property type="entry name" value="HELICASE_ATP_BIND_1"/>
    <property type="match status" value="1"/>
</dbReference>
<dbReference type="SMART" id="SM00490">
    <property type="entry name" value="HELICc"/>
    <property type="match status" value="1"/>
</dbReference>
<dbReference type="FunFam" id="3.40.50.300:FF:000428">
    <property type="entry name" value="TATA-binding protein-associated factor 172"/>
    <property type="match status" value="1"/>
</dbReference>
<evidence type="ECO:0000256" key="10">
    <source>
        <dbReference type="ARBA" id="ARBA00073046"/>
    </source>
</evidence>
<feature type="region of interest" description="Disordered" evidence="12">
    <location>
        <begin position="262"/>
        <end position="367"/>
    </location>
</feature>
<organism evidence="15">
    <name type="scientific">Psilocybe cubensis</name>
    <name type="common">Psychedelic mushroom</name>
    <name type="synonym">Stropharia cubensis</name>
    <dbReference type="NCBI Taxonomy" id="181762"/>
    <lineage>
        <taxon>Eukaryota</taxon>
        <taxon>Fungi</taxon>
        <taxon>Dikarya</taxon>
        <taxon>Basidiomycota</taxon>
        <taxon>Agaricomycotina</taxon>
        <taxon>Agaricomycetes</taxon>
        <taxon>Agaricomycetidae</taxon>
        <taxon>Agaricales</taxon>
        <taxon>Agaricineae</taxon>
        <taxon>Strophariaceae</taxon>
        <taxon>Psilocybe</taxon>
    </lineage>
</organism>
<dbReference type="SUPFAM" id="SSF48371">
    <property type="entry name" value="ARM repeat"/>
    <property type="match status" value="1"/>
</dbReference>
<feature type="domain" description="Helicase C-terminal" evidence="14">
    <location>
        <begin position="1785"/>
        <end position="1944"/>
    </location>
</feature>
<dbReference type="PANTHER" id="PTHR36498:SF1">
    <property type="entry name" value="TATA-BINDING PROTEIN-ASSOCIATED FACTOR 172"/>
    <property type="match status" value="1"/>
</dbReference>
<protein>
    <recommendedName>
        <fullName evidence="10">TATA-binding protein-associated factor mot1</fullName>
    </recommendedName>
    <alternativeName>
        <fullName evidence="11">Modifier of transcription 1</fullName>
    </alternativeName>
</protein>
<evidence type="ECO:0000256" key="9">
    <source>
        <dbReference type="ARBA" id="ARBA00023242"/>
    </source>
</evidence>
<dbReference type="GO" id="GO:0016887">
    <property type="term" value="F:ATP hydrolysis activity"/>
    <property type="evidence" value="ECO:0007669"/>
    <property type="project" value="InterPro"/>
</dbReference>
<feature type="region of interest" description="Disordered" evidence="12">
    <location>
        <begin position="1150"/>
        <end position="1174"/>
    </location>
</feature>
<dbReference type="GO" id="GO:0004386">
    <property type="term" value="F:helicase activity"/>
    <property type="evidence" value="ECO:0007669"/>
    <property type="project" value="UniProtKB-KW"/>
</dbReference>
<accession>A0A8H8CM43</accession>
<gene>
    <name evidence="15" type="ORF">JR316_003629</name>
</gene>
<keyword evidence="5" id="KW-0378">Hydrolase</keyword>
<comment type="caution">
    <text evidence="15">The sequence shown here is derived from an EMBL/GenBank/DDBJ whole genome shotgun (WGS) entry which is preliminary data.</text>
</comment>
<dbReference type="GO" id="GO:0017025">
    <property type="term" value="F:TBP-class protein binding"/>
    <property type="evidence" value="ECO:0007669"/>
    <property type="project" value="InterPro"/>
</dbReference>
<evidence type="ECO:0000256" key="8">
    <source>
        <dbReference type="ARBA" id="ARBA00023125"/>
    </source>
</evidence>
<dbReference type="Gene3D" id="1.25.10.10">
    <property type="entry name" value="Leucine-rich Repeat Variant"/>
    <property type="match status" value="2"/>
</dbReference>
<feature type="domain" description="Helicase ATP-binding" evidence="13">
    <location>
        <begin position="1432"/>
        <end position="1605"/>
    </location>
</feature>
<dbReference type="InterPro" id="IPR038718">
    <property type="entry name" value="SNF2-like_sf"/>
</dbReference>
<dbReference type="InterPro" id="IPR044972">
    <property type="entry name" value="Mot1"/>
</dbReference>
<dbReference type="PROSITE" id="PS51194">
    <property type="entry name" value="HELICASE_CTER"/>
    <property type="match status" value="1"/>
</dbReference>
<proteinExistence type="inferred from homology"/>
<comment type="similarity">
    <text evidence="2">Belongs to the SNF2/RAD54 helicase family.</text>
</comment>
<dbReference type="InterPro" id="IPR014001">
    <property type="entry name" value="Helicase_ATP-bd"/>
</dbReference>
<dbReference type="Gene3D" id="3.40.50.300">
    <property type="entry name" value="P-loop containing nucleotide triphosphate hydrolases"/>
    <property type="match status" value="1"/>
</dbReference>
<evidence type="ECO:0000256" key="12">
    <source>
        <dbReference type="SAM" id="MobiDB-lite"/>
    </source>
</evidence>
<evidence type="ECO:0000256" key="4">
    <source>
        <dbReference type="ARBA" id="ARBA00022741"/>
    </source>
</evidence>
<evidence type="ECO:0000259" key="14">
    <source>
        <dbReference type="PROSITE" id="PS51194"/>
    </source>
</evidence>
<dbReference type="Gene3D" id="3.40.50.10810">
    <property type="entry name" value="Tandem AAA-ATPase domain"/>
    <property type="match status" value="1"/>
</dbReference>
<dbReference type="SUPFAM" id="SSF52540">
    <property type="entry name" value="P-loop containing nucleoside triphosphate hydrolases"/>
    <property type="match status" value="2"/>
</dbReference>
<comment type="subcellular location">
    <subcellularLocation>
        <location evidence="1">Nucleus</location>
    </subcellularLocation>
</comment>
<dbReference type="GO" id="GO:0005524">
    <property type="term" value="F:ATP binding"/>
    <property type="evidence" value="ECO:0007669"/>
    <property type="project" value="UniProtKB-KW"/>
</dbReference>
<dbReference type="GO" id="GO:0003677">
    <property type="term" value="F:DNA binding"/>
    <property type="evidence" value="ECO:0007669"/>
    <property type="project" value="UniProtKB-KW"/>
</dbReference>
<evidence type="ECO:0000256" key="1">
    <source>
        <dbReference type="ARBA" id="ARBA00004123"/>
    </source>
</evidence>
<evidence type="ECO:0000256" key="5">
    <source>
        <dbReference type="ARBA" id="ARBA00022801"/>
    </source>
</evidence>
<name>A0A8H8CM43_PSICU</name>
<dbReference type="InterPro" id="IPR001650">
    <property type="entry name" value="Helicase_C-like"/>
</dbReference>
<dbReference type="OrthoDB" id="10252227at2759"/>
<dbReference type="GO" id="GO:0005634">
    <property type="term" value="C:nucleus"/>
    <property type="evidence" value="ECO:0007669"/>
    <property type="project" value="UniProtKB-SubCell"/>
</dbReference>
<dbReference type="InterPro" id="IPR011989">
    <property type="entry name" value="ARM-like"/>
</dbReference>
<keyword evidence="3" id="KW-0677">Repeat</keyword>
<evidence type="ECO:0000313" key="15">
    <source>
        <dbReference type="EMBL" id="KAG5171542.1"/>
    </source>
</evidence>
<dbReference type="InterPro" id="IPR044078">
    <property type="entry name" value="Mot1_ATP-bd"/>
</dbReference>
<keyword evidence="8" id="KW-0238">DNA-binding</keyword>
<dbReference type="PANTHER" id="PTHR36498">
    <property type="entry name" value="TATA-BINDING PROTEIN-ASSOCIATED FACTOR 172"/>
    <property type="match status" value="1"/>
</dbReference>
<dbReference type="CDD" id="cd18793">
    <property type="entry name" value="SF2_C_SNF"/>
    <property type="match status" value="1"/>
</dbReference>
<dbReference type="Pfam" id="PF00176">
    <property type="entry name" value="SNF2-rel_dom"/>
    <property type="match status" value="1"/>
</dbReference>
<dbReference type="InterPro" id="IPR000330">
    <property type="entry name" value="SNF2_N"/>
</dbReference>
<evidence type="ECO:0000256" key="7">
    <source>
        <dbReference type="ARBA" id="ARBA00022840"/>
    </source>
</evidence>
<dbReference type="InterPro" id="IPR027417">
    <property type="entry name" value="P-loop_NTPase"/>
</dbReference>
<dbReference type="Pfam" id="PF12054">
    <property type="entry name" value="DUF3535"/>
    <property type="match status" value="1"/>
</dbReference>
<evidence type="ECO:0000256" key="6">
    <source>
        <dbReference type="ARBA" id="ARBA00022806"/>
    </source>
</evidence>
<dbReference type="EMBL" id="JAFIQS010000003">
    <property type="protein sequence ID" value="KAG5171542.1"/>
    <property type="molecule type" value="Genomic_DNA"/>
</dbReference>
<reference evidence="15" key="1">
    <citation type="submission" date="2021-02" db="EMBL/GenBank/DDBJ databases">
        <title>Psilocybe cubensis genome.</title>
        <authorList>
            <person name="Mckernan K.J."/>
            <person name="Crawford S."/>
            <person name="Trippe A."/>
            <person name="Kane L.T."/>
            <person name="Mclaughlin S."/>
        </authorList>
    </citation>
    <scope>NUCLEOTIDE SEQUENCE [LARGE SCALE GENOMIC DNA]</scope>
    <source>
        <strain evidence="15">MGC-MH-2018</strain>
    </source>
</reference>
<evidence type="ECO:0000256" key="11">
    <source>
        <dbReference type="ARBA" id="ARBA00081329"/>
    </source>
</evidence>
<sequence length="2012" mass="223002">MQSLFARTEERQSEQKKSWDKVKDGHIYIADVAVRLQERMRRNGFALILVSREAKAEMKERGYIWTAVTVTVLDRLLLLLDTGSSPSVRNTAAKQLAQLAVKSVISDVTIVEDDIKAGTSRHQIPLNDSPAWAELLAVVARIIPFLHSKSYESRTAASVALSQIFSLVPVWEPSCTSDEKKKPESVPLTAPDFPNFSVKELILQGNLLLASSGKEFVKPAGILSSSLEVKKAKKDAMARLGLEFLEDEMDLEKEFAAEMDVDTEDPVTTNSNDATMVPNAGESALSSPMDICPPEAASAKDPSPSTRSVTPTIPSPSTPNIPELDTSALSARERNRLKRKRKPGNSAFVAPPPQTSGSRYAAAASGTSNKARLINAEEKTAPNSRLSSPSLGVAADKVVIDPSKGGAISPKSAKQSKALEVENGVWIWDGVAKVLEVDLFSASWEVRHGAAMALRELLKLQGKCGGMRNDLSQEENGIAHEKWCNDLAAKFLCIFVLDRFSDFVSDQVVAPVRETVSQTLASLLIHMPHRSLLHVHSVLLQMIRQNFVIDDDNKVSKDADRQHIWEVRHAGLLGIKYEVAVRSDLFDEPFVKSEDEAELVGGKGILRGVVEAAILGLGDRDDDVRSVAASCLLPVAEHIVQQLPESLEDIMIVLWRCLCEMKDDLSSSVGVVMDLLGKLVAYKQVIDILAQENVSLPLSTLAQTLFPFFRHTIPNVRLAVVKTLDSFMVVSSLPKDWVATPFMCLLFQNMICEEREDIRDASISAWQTALTILADCPGRMENVVTQKLILDWYSVMMTPLGGAIDVSSFYNPSPSQDGAVAPERHNVDKNMLTQDLSLITIEVTLKARIASATALAYLMNFWPVKSPIDQTFGPILLHYIESSSMLQRFLSAIVAEEWARKYTEKPKSETSRPLLLEISMAKEITHKTLAWLQGNPPLVYYEMAFALSRIHSDCSALLQMFSTDCKLPMSSIPSLGREVDVSGSNTSRDSFTINKAHEAIGPIYTQLKDRLGRTRKKELLAMGEKRQAIVANIERYNEVKIQHDIRVSAAFASAFVAFKSVPDKVSPVVKGIMNGIKNEENPDLQKRSAVAVASFVEFCVENKISQPPDKIVKNLCTFLCQDVEQTPTFAYNCKTIDAILSFQISNVSASTKSGKDLGGEKDRQDSEKQQEAKKARLARRGAGLAFQQLSLKFGSQLLKAIPNMWQSMAGGLLSACQTESPKESDLLIEKQHGQDVIDSLSVLEDVIPTFHEELWPNLHALFPMIDLLLQSRFAIIRQAAARCFATICDLMTPEAMLYVIEKIIPLLQDPLVLTNRQGATELIYHIVNHLDIKALPYVIFMVVPVLGRMSDQNEAIRSTATNVFASLVKMVPLEAGLPDPPGFPEELLKRRDTEREFLGQLLDGSKVEQYNIPVPIKAELRKYQQDGVNWLAFLAKYQLHGILCDDMGLGKTLQSICILASKHFERAQKYKNTKSPDAVHLPSLIVCPPTLTGHWYYEIQKYTDGLRPILYTGNSRERARLLAKLPSYDVVVTSYEVVRNDIANLENMKWLYCILDEGHVIKNSKTKLTKAVKNVQAQHRLILSGTPIQNNVLELWSLFDFLMPGFLGTETSFNERFGKPILSNRDGKSKNGEAAALALEALHKQVLPFLLRRLKEDVLNDLPPKIIQDYYCDLSELQKTLYDDFAKSKAGTSAESTVSAQNSGSEPAQQHIFQSLQYLRKLCNHPALVLKDNKEVIDSVFSQIGVPHGSSDLKDITHAPKLLALRQLLVDCGIGSAPTINTDNQKTELIDTSSENQSSFSQHRVLIFCQMKQMLDIIEADLFKAHMPSVTYMRLDGSTDASKRHAIVQTFNSDPSIDCLLLTTHVGGLGLTLTGADTVIFVEHDWNPMKDLQAMDRAHRIGQKKVVNVYRLITKGTLEEKIMGLQRFKLNIANSVVTQQNSQLASMDTDLVLDLFRRTSEEEDAIAAAKAKAKEQSGPATQKSILQGLEDLPAEDEYEGLDLSSFMGSLGR</sequence>
<dbReference type="InterPro" id="IPR016024">
    <property type="entry name" value="ARM-type_fold"/>
</dbReference>
<dbReference type="Pfam" id="PF00271">
    <property type="entry name" value="Helicase_C"/>
    <property type="match status" value="1"/>
</dbReference>
<feature type="compositionally biased region" description="Basic and acidic residues" evidence="12">
    <location>
        <begin position="1153"/>
        <end position="1174"/>
    </location>
</feature>
<keyword evidence="6" id="KW-0347">Helicase</keyword>